<gene>
    <name evidence="3" type="ORF">Ae201684_011846</name>
</gene>
<reference evidence="3 4" key="1">
    <citation type="submission" date="2019-07" db="EMBL/GenBank/DDBJ databases">
        <title>Genomics analysis of Aphanomyces spp. identifies a new class of oomycete effector associated with host adaptation.</title>
        <authorList>
            <person name="Gaulin E."/>
        </authorList>
    </citation>
    <scope>NUCLEOTIDE SEQUENCE [LARGE SCALE GENOMIC DNA]</scope>
    <source>
        <strain evidence="3 4">ATCC 201684</strain>
    </source>
</reference>
<sequence>MLKSLALTKAVPSRHLGRLKHTLVTPEWVVDTKDNLGIMDCGSPDGYKRGHVPNAHFFGLPSKDPKDPFQIVSESFFRSYLDKLPVDESTTFVFYDDAHHLQATRAWWVSRYYGIPRGQIKVLNGGWRYWVENDFEVSCVEPSTKDSSADKPKIVKDAKRVIDLDELKKIVAADDNAVHILDTRSEAEFTGANPNGNARPGHVPRALHFEWSDALQANGQFKPMEQLLELVHAAGLTPDKPVITYCQRGIRAAHTTFVLEEILDFPTVRVYEGSMLEYLNLPDTKVV</sequence>
<comment type="caution">
    <text evidence="3">The sequence shown here is derived from an EMBL/GenBank/DDBJ whole genome shotgun (WGS) entry which is preliminary data.</text>
</comment>
<proteinExistence type="predicted"/>
<dbReference type="Gene3D" id="3.40.250.10">
    <property type="entry name" value="Rhodanese-like domain"/>
    <property type="match status" value="2"/>
</dbReference>
<evidence type="ECO:0000256" key="1">
    <source>
        <dbReference type="ARBA" id="ARBA00022737"/>
    </source>
</evidence>
<name>A0A6G0WTB2_9STRA</name>
<keyword evidence="4" id="KW-1185">Reference proteome</keyword>
<dbReference type="InterPro" id="IPR036873">
    <property type="entry name" value="Rhodanese-like_dom_sf"/>
</dbReference>
<evidence type="ECO:0000313" key="3">
    <source>
        <dbReference type="EMBL" id="KAF0730735.1"/>
    </source>
</evidence>
<evidence type="ECO:0000313" key="4">
    <source>
        <dbReference type="Proteomes" id="UP000481153"/>
    </source>
</evidence>
<dbReference type="VEuPathDB" id="FungiDB:AeMF1_000861"/>
<dbReference type="Pfam" id="PF00581">
    <property type="entry name" value="Rhodanese"/>
    <property type="match status" value="2"/>
</dbReference>
<organism evidence="3 4">
    <name type="scientific">Aphanomyces euteiches</name>
    <dbReference type="NCBI Taxonomy" id="100861"/>
    <lineage>
        <taxon>Eukaryota</taxon>
        <taxon>Sar</taxon>
        <taxon>Stramenopiles</taxon>
        <taxon>Oomycota</taxon>
        <taxon>Saprolegniomycetes</taxon>
        <taxon>Saprolegniales</taxon>
        <taxon>Verrucalvaceae</taxon>
        <taxon>Aphanomyces</taxon>
    </lineage>
</organism>
<accession>A0A6G0WTB2</accession>
<evidence type="ECO:0000259" key="2">
    <source>
        <dbReference type="PROSITE" id="PS50206"/>
    </source>
</evidence>
<dbReference type="PANTHER" id="PTHR43855:SF1">
    <property type="entry name" value="THIOSULFATE SULFURTRANSFERASE"/>
    <property type="match status" value="1"/>
</dbReference>
<feature type="domain" description="Rhodanese" evidence="2">
    <location>
        <begin position="174"/>
        <end position="287"/>
    </location>
</feature>
<protein>
    <recommendedName>
        <fullName evidence="2">Rhodanese domain-containing protein</fullName>
    </recommendedName>
</protein>
<dbReference type="Proteomes" id="UP000481153">
    <property type="component" value="Unassembled WGS sequence"/>
</dbReference>
<dbReference type="InterPro" id="IPR051126">
    <property type="entry name" value="Thiosulfate_sulfurtransferase"/>
</dbReference>
<feature type="domain" description="Rhodanese" evidence="2">
    <location>
        <begin position="38"/>
        <end position="132"/>
    </location>
</feature>
<dbReference type="InterPro" id="IPR001763">
    <property type="entry name" value="Rhodanese-like_dom"/>
</dbReference>
<dbReference type="EMBL" id="VJMJ01000151">
    <property type="protein sequence ID" value="KAF0730735.1"/>
    <property type="molecule type" value="Genomic_DNA"/>
</dbReference>
<dbReference type="PROSITE" id="PS50206">
    <property type="entry name" value="RHODANESE_3"/>
    <property type="match status" value="2"/>
</dbReference>
<dbReference type="CDD" id="cd01448">
    <property type="entry name" value="TST_Repeat_1"/>
    <property type="match status" value="1"/>
</dbReference>
<dbReference type="PANTHER" id="PTHR43855">
    <property type="entry name" value="THIOSULFATE SULFURTRANSFERASE"/>
    <property type="match status" value="1"/>
</dbReference>
<dbReference type="AlphaFoldDB" id="A0A6G0WTB2"/>
<keyword evidence="1" id="KW-0677">Repeat</keyword>
<dbReference type="CDD" id="cd01449">
    <property type="entry name" value="TST_Repeat_2"/>
    <property type="match status" value="1"/>
</dbReference>
<dbReference type="SUPFAM" id="SSF52821">
    <property type="entry name" value="Rhodanese/Cell cycle control phosphatase"/>
    <property type="match status" value="2"/>
</dbReference>
<dbReference type="SMART" id="SM00450">
    <property type="entry name" value="RHOD"/>
    <property type="match status" value="2"/>
</dbReference>